<keyword evidence="4 10" id="KW-0808">Transferase</keyword>
<gene>
    <name evidence="10" type="primary">mnmC</name>
    <name evidence="13" type="ORF">HNQ59_000780</name>
</gene>
<reference evidence="13 14" key="1">
    <citation type="submission" date="2020-08" db="EMBL/GenBank/DDBJ databases">
        <title>Genomic Encyclopedia of Type Strains, Phase IV (KMG-IV): sequencing the most valuable type-strain genomes for metagenomic binning, comparative biology and taxonomic classification.</title>
        <authorList>
            <person name="Goeker M."/>
        </authorList>
    </citation>
    <scope>NUCLEOTIDE SEQUENCE [LARGE SCALE GENOMIC DNA]</scope>
    <source>
        <strain evidence="13 14">DSM 27165</strain>
    </source>
</reference>
<dbReference type="Pfam" id="PF01266">
    <property type="entry name" value="DAO"/>
    <property type="match status" value="1"/>
</dbReference>
<sequence length="643" mass="70304">MTTPIQAATLQLTDTGIPFSSAFDDVYHSDEGGIGQAHHVFMAGNDLPARWQGKQQWVILETGFGLGLNFLATWQTWRADPQRCGTLHFISLEKYPFSKADLQTLHAQWPELAPLATELQAQWPLLVPGQHRLHLDAGRVCLTLVFGDALEAVPKLVAEVDTFYLDGFAPSKNPELWSPTLFKQIARLAAPGATAATYTVAAIVREGIQSAGFRWEKRPGYGKKRDMLVAHYQNPRPSYLKRHPHQRAIVLGAGLAGTSVAQRLASRGWAITVLDRRDRPAQECSGNPVGALLPLMSKDDNRQSRLSRASLLYAWRHLQQIAPQADWWRCNGVLHQASDDKDLDHQAQVVAALGLPTDFVCMLDAIAASTRIGHLVSRGGWWFGQGGWANPGSICQANLLASPQVQTVFNCEVARIHWHTDQAQWQCLSATGELIAEAPVLVLANAGDGHLFEASQHLPLSKAWRQLTYVAAGQTTDLQHVVCGEGYITPAWRGIRAIGASETKQQAPDTPGHHNNLRLAEGLLPGFTSHLDASGQAGRVSYRPATPDRLPIVGPLADLVAFNPRKHHRPALMPRLPGLYALLGLGARGLTWSALMAELLASQIHAEPLPLERDLVDAVDPARFLIRAQAGADTLQSNGEYLD</sequence>
<dbReference type="GO" id="GO:0050660">
    <property type="term" value="F:flavin adenine dinucleotide binding"/>
    <property type="evidence" value="ECO:0007669"/>
    <property type="project" value="UniProtKB-UniRule"/>
</dbReference>
<accession>A0A840MQI8</accession>
<evidence type="ECO:0000256" key="6">
    <source>
        <dbReference type="ARBA" id="ARBA00022694"/>
    </source>
</evidence>
<keyword evidence="2 10" id="KW-0489">Methyltransferase</keyword>
<dbReference type="Pfam" id="PF05430">
    <property type="entry name" value="Methyltransf_30"/>
    <property type="match status" value="1"/>
</dbReference>
<comment type="catalytic activity">
    <reaction evidence="10">
        <text>5-aminomethyl-2-thiouridine(34) in tRNA + S-adenosyl-L-methionine = 5-methylaminomethyl-2-thiouridine(34) in tRNA + S-adenosyl-L-homocysteine + H(+)</text>
        <dbReference type="Rhea" id="RHEA:19569"/>
        <dbReference type="Rhea" id="RHEA-COMP:10195"/>
        <dbReference type="Rhea" id="RHEA-COMP:10197"/>
        <dbReference type="ChEBI" id="CHEBI:15378"/>
        <dbReference type="ChEBI" id="CHEBI:57856"/>
        <dbReference type="ChEBI" id="CHEBI:59789"/>
        <dbReference type="ChEBI" id="CHEBI:74454"/>
        <dbReference type="ChEBI" id="CHEBI:74455"/>
        <dbReference type="EC" id="2.1.1.61"/>
    </reaction>
</comment>
<dbReference type="GO" id="GO:0016645">
    <property type="term" value="F:oxidoreductase activity, acting on the CH-NH group of donors"/>
    <property type="evidence" value="ECO:0007669"/>
    <property type="project" value="InterPro"/>
</dbReference>
<evidence type="ECO:0000256" key="1">
    <source>
        <dbReference type="ARBA" id="ARBA00022490"/>
    </source>
</evidence>
<dbReference type="InterPro" id="IPR023032">
    <property type="entry name" value="tRNA_MAMT_biosynth_bifunc_MnmC"/>
</dbReference>
<feature type="domain" description="MnmC-like methyltransferase" evidence="12">
    <location>
        <begin position="110"/>
        <end position="231"/>
    </location>
</feature>
<dbReference type="InterPro" id="IPR008471">
    <property type="entry name" value="MnmC-like_methylTransf"/>
</dbReference>
<keyword evidence="6 10" id="KW-0819">tRNA processing</keyword>
<dbReference type="NCBIfam" id="NF002483">
    <property type="entry name" value="PRK01747.1-4"/>
    <property type="match status" value="1"/>
</dbReference>
<dbReference type="Proteomes" id="UP000575898">
    <property type="component" value="Unassembled WGS sequence"/>
</dbReference>
<comment type="similarity">
    <text evidence="10">In the N-terminal section; belongs to the methyltransferase superfamily. tRNA (mnm(5)s(2)U34)-methyltransferase family.</text>
</comment>
<evidence type="ECO:0000256" key="4">
    <source>
        <dbReference type="ARBA" id="ARBA00022679"/>
    </source>
</evidence>
<evidence type="ECO:0000256" key="3">
    <source>
        <dbReference type="ARBA" id="ARBA00022630"/>
    </source>
</evidence>
<evidence type="ECO:0000256" key="8">
    <source>
        <dbReference type="ARBA" id="ARBA00023002"/>
    </source>
</evidence>
<organism evidence="13 14">
    <name type="scientific">Chitinivorax tropicus</name>
    <dbReference type="NCBI Taxonomy" id="714531"/>
    <lineage>
        <taxon>Bacteria</taxon>
        <taxon>Pseudomonadati</taxon>
        <taxon>Pseudomonadota</taxon>
        <taxon>Betaproteobacteria</taxon>
        <taxon>Chitinivorax</taxon>
    </lineage>
</organism>
<dbReference type="InterPro" id="IPR006076">
    <property type="entry name" value="FAD-dep_OxRdtase"/>
</dbReference>
<dbReference type="GO" id="GO:0032259">
    <property type="term" value="P:methylation"/>
    <property type="evidence" value="ECO:0007669"/>
    <property type="project" value="UniProtKB-KW"/>
</dbReference>
<comment type="subcellular location">
    <subcellularLocation>
        <location evidence="10">Cytoplasm</location>
    </subcellularLocation>
</comment>
<dbReference type="GO" id="GO:0004808">
    <property type="term" value="F:tRNA (5-methylaminomethyl-2-thiouridylate)(34)-methyltransferase activity"/>
    <property type="evidence" value="ECO:0007669"/>
    <property type="project" value="UniProtKB-EC"/>
</dbReference>
<keyword evidence="7 10" id="KW-0274">FAD</keyword>
<feature type="domain" description="FAD dependent oxidoreductase" evidence="11">
    <location>
        <begin position="248"/>
        <end position="602"/>
    </location>
</feature>
<keyword evidence="5 10" id="KW-0949">S-adenosyl-L-methionine</keyword>
<dbReference type="Gene3D" id="3.40.50.150">
    <property type="entry name" value="Vaccinia Virus protein VP39"/>
    <property type="match status" value="1"/>
</dbReference>
<dbReference type="NCBIfam" id="NF033855">
    <property type="entry name" value="tRNA_MNMC2"/>
    <property type="match status" value="1"/>
</dbReference>
<comment type="cofactor">
    <cofactor evidence="10">
        <name>FAD</name>
        <dbReference type="ChEBI" id="CHEBI:57692"/>
    </cofactor>
</comment>
<comment type="caution">
    <text evidence="13">The sequence shown here is derived from an EMBL/GenBank/DDBJ whole genome shotgun (WGS) entry which is preliminary data.</text>
</comment>
<dbReference type="NCBIfam" id="NF002481">
    <property type="entry name" value="PRK01747.1-2"/>
    <property type="match status" value="1"/>
</dbReference>
<keyword evidence="8 10" id="KW-0560">Oxidoreductase</keyword>
<dbReference type="Gene3D" id="3.50.50.60">
    <property type="entry name" value="FAD/NAD(P)-binding domain"/>
    <property type="match status" value="1"/>
</dbReference>
<dbReference type="EMBL" id="JACHHY010000004">
    <property type="protein sequence ID" value="MBB5017511.1"/>
    <property type="molecule type" value="Genomic_DNA"/>
</dbReference>
<dbReference type="InterPro" id="IPR036188">
    <property type="entry name" value="FAD/NAD-bd_sf"/>
</dbReference>
<dbReference type="PANTHER" id="PTHR13847:SF283">
    <property type="entry name" value="TRNA 5-METHYLAMINOMETHYL-2-THIOURIDINE BIOSYNTHESIS BIFUNCTIONAL PROTEIN MNMC"/>
    <property type="match status" value="1"/>
</dbReference>
<keyword evidence="1 10" id="KW-0963">Cytoplasm</keyword>
<evidence type="ECO:0000256" key="7">
    <source>
        <dbReference type="ARBA" id="ARBA00022827"/>
    </source>
</evidence>
<evidence type="ECO:0000256" key="9">
    <source>
        <dbReference type="ARBA" id="ARBA00023268"/>
    </source>
</evidence>
<dbReference type="EC" id="1.5.-.-" evidence="10"/>
<evidence type="ECO:0000259" key="11">
    <source>
        <dbReference type="Pfam" id="PF01266"/>
    </source>
</evidence>
<keyword evidence="14" id="KW-1185">Reference proteome</keyword>
<dbReference type="RefSeq" id="WP_184035450.1">
    <property type="nucleotide sequence ID" value="NZ_JACHHY010000004.1"/>
</dbReference>
<proteinExistence type="inferred from homology"/>
<feature type="region of interest" description="FAD-dependent cmnm(5)s(2)U34 oxidoreductase" evidence="10">
    <location>
        <begin position="251"/>
        <end position="643"/>
    </location>
</feature>
<dbReference type="SUPFAM" id="SSF51905">
    <property type="entry name" value="FAD/NAD(P)-binding domain"/>
    <property type="match status" value="1"/>
</dbReference>
<dbReference type="InterPro" id="IPR029063">
    <property type="entry name" value="SAM-dependent_MTases_sf"/>
</dbReference>
<evidence type="ECO:0000313" key="14">
    <source>
        <dbReference type="Proteomes" id="UP000575898"/>
    </source>
</evidence>
<evidence type="ECO:0000259" key="12">
    <source>
        <dbReference type="Pfam" id="PF05430"/>
    </source>
</evidence>
<evidence type="ECO:0000256" key="5">
    <source>
        <dbReference type="ARBA" id="ARBA00022691"/>
    </source>
</evidence>
<dbReference type="GO" id="GO:0002097">
    <property type="term" value="P:tRNA wobble base modification"/>
    <property type="evidence" value="ECO:0007669"/>
    <property type="project" value="UniProtKB-UniRule"/>
</dbReference>
<feature type="region of interest" description="tRNA (mnm(5)s(2)U34)-methyltransferase" evidence="10">
    <location>
        <begin position="1"/>
        <end position="233"/>
    </location>
</feature>
<dbReference type="NCBIfam" id="TIGR03197">
    <property type="entry name" value="MnmC_Cterm"/>
    <property type="match status" value="1"/>
</dbReference>
<protein>
    <recommendedName>
        <fullName evidence="10">tRNA 5-methylaminomethyl-2-thiouridine biosynthesis bifunctional protein MnmC</fullName>
        <shortName evidence="10">tRNA mnm(5)s(2)U biosynthesis bifunctional protein</shortName>
    </recommendedName>
    <domain>
        <recommendedName>
            <fullName evidence="10">tRNA (mnm(5)s(2)U34)-methyltransferase</fullName>
            <ecNumber evidence="10">2.1.1.61</ecNumber>
        </recommendedName>
    </domain>
    <domain>
        <recommendedName>
            <fullName evidence="10">FAD-dependent cmnm(5)s(2)U34 oxidoreductase</fullName>
            <ecNumber evidence="10">1.5.-.-</ecNumber>
        </recommendedName>
    </domain>
</protein>
<dbReference type="AlphaFoldDB" id="A0A840MQI8"/>
<name>A0A840MQI8_9PROT</name>
<comment type="similarity">
    <text evidence="10">In the C-terminal section; belongs to the DAO family.</text>
</comment>
<evidence type="ECO:0000256" key="2">
    <source>
        <dbReference type="ARBA" id="ARBA00022603"/>
    </source>
</evidence>
<dbReference type="GO" id="GO:0005737">
    <property type="term" value="C:cytoplasm"/>
    <property type="evidence" value="ECO:0007669"/>
    <property type="project" value="UniProtKB-SubCell"/>
</dbReference>
<dbReference type="InterPro" id="IPR047785">
    <property type="entry name" value="tRNA_MNMC2"/>
</dbReference>
<dbReference type="EC" id="2.1.1.61" evidence="10"/>
<keyword evidence="9 10" id="KW-0511">Multifunctional enzyme</keyword>
<evidence type="ECO:0000313" key="13">
    <source>
        <dbReference type="EMBL" id="MBB5017511.1"/>
    </source>
</evidence>
<dbReference type="Gene3D" id="3.30.9.10">
    <property type="entry name" value="D-Amino Acid Oxidase, subunit A, domain 2"/>
    <property type="match status" value="1"/>
</dbReference>
<dbReference type="InterPro" id="IPR017610">
    <property type="entry name" value="tRNA_S-uridine_synth_MnmC_C"/>
</dbReference>
<dbReference type="PANTHER" id="PTHR13847">
    <property type="entry name" value="SARCOSINE DEHYDROGENASE-RELATED"/>
    <property type="match status" value="1"/>
</dbReference>
<comment type="function">
    <text evidence="10">Catalyzes the last two steps in the biosynthesis of 5-methylaminomethyl-2-thiouridine (mnm(5)s(2)U) at the wobble position (U34) in tRNA. Catalyzes the FAD-dependent demodification of cmnm(5)s(2)U34 to nm(5)s(2)U34, followed by the transfer of a methyl group from S-adenosyl-L-methionine to nm(5)s(2)U34, to form mnm(5)s(2)U34.</text>
</comment>
<dbReference type="HAMAP" id="MF_01102">
    <property type="entry name" value="MnmC"/>
    <property type="match status" value="1"/>
</dbReference>
<keyword evidence="3 10" id="KW-0285">Flavoprotein</keyword>
<evidence type="ECO:0000256" key="10">
    <source>
        <dbReference type="HAMAP-Rule" id="MF_01102"/>
    </source>
</evidence>